<evidence type="ECO:0000313" key="1">
    <source>
        <dbReference type="EMBL" id="AIN97562.2"/>
    </source>
</evidence>
<evidence type="ECO:0000313" key="2">
    <source>
        <dbReference type="Proteomes" id="UP000063063"/>
    </source>
</evidence>
<accession>A0A088RNC0</accession>
<dbReference type="RefSeq" id="XP_010698269.1">
    <property type="nucleotide sequence ID" value="XM_010699967.1"/>
</dbReference>
<dbReference type="VEuPathDB" id="TriTrypDB:LPMP_200700"/>
<keyword evidence="1" id="KW-0966">Cell projection</keyword>
<dbReference type="VEuPathDB" id="TriTrypDB:LPAL13_200011300"/>
<protein>
    <submittedName>
        <fullName evidence="1">Flagellar attachment zone protein, putative</fullName>
    </submittedName>
</protein>
<organism evidence="1 2">
    <name type="scientific">Leishmania panamensis</name>
    <dbReference type="NCBI Taxonomy" id="5679"/>
    <lineage>
        <taxon>Eukaryota</taxon>
        <taxon>Discoba</taxon>
        <taxon>Euglenozoa</taxon>
        <taxon>Kinetoplastea</taxon>
        <taxon>Metakinetoplastina</taxon>
        <taxon>Trypanosomatida</taxon>
        <taxon>Trypanosomatidae</taxon>
        <taxon>Leishmaniinae</taxon>
        <taxon>Leishmania</taxon>
        <taxon>Leishmania guyanensis species complex</taxon>
    </lineage>
</organism>
<keyword evidence="2" id="KW-1185">Reference proteome</keyword>
<sequence>MLAAYVDPPAHQLRVGQVVVYDYLHAAKTWQWTLGTVREITDYTAIVQQWGPHTGDSDTLRSILLREVDTENGRMKSYQDMLALAREKLASIRRSNEDRVSRVRGHFDKAREELERIDEVDLRKVTAQAAPSPVAVAVLKAVWAVAKCDPTAVEFYEWADVQLEYRRRAALDEIAKMDVLAKLYPSAESLQQSLEHGPKLNYKAAARDSPVVASLHAWATTALAYQQAYSLLAHDKRIQEQNDAIAAAIAGMKACRAKIAKLKEELSSNGTTTLPEQVTSFTRTSVLVTIPLSAVISPVSVDSRMKECVLTKDVVKRIPVDAKITRYEQKQKLAITVSHFLDQYAAAISTRIYATELEERLFLIQHYLVSALRDAQADAVEQNQRLAASLQELEAFRQKRHDAKKARITEPELVDADSIEPNRRRTSSCAAPRGTPSQHPSRSEVAHQSIDPATIAKEPLYAVTIDEYKAKDTAGQRAAAEVDRMVDEVEYMTDEVQRLTAELEDAKVEAGRLAEELVAKDEELKAFRQKRHDAKKARASDPVLAAADAVAPCSVHAAYATPNSSRKGAAPPFVGAVPHQAFDPITMPVSPAVVAAEPLYMATAEELQHVRDVADQLAEQAVQGAAAREAEVYDAMSNLEGELDVARARIAQLEDVAVALKMQLSGAEEAGKKVTDALEVAEKERQQLCDDLEAALDELELKKEEYDQLLGNLEEVQVLLEASNVAERNALEALEQRNRNMVDLQGDLAHALVVSKENENLRAQLEAKEREINKLKEHNELWTDPVDTRTQKVTHRFTKIFEGDWCRLVRKRPEALKAAFLIDSSNACHVPGDQIGFVDFVHDW</sequence>
<dbReference type="EMBL" id="CP009389">
    <property type="protein sequence ID" value="AIN97562.2"/>
    <property type="molecule type" value="Genomic_DNA"/>
</dbReference>
<dbReference type="AlphaFoldDB" id="A0A088RNC0"/>
<dbReference type="OrthoDB" id="272636at2759"/>
<keyword evidence="1" id="KW-0282">Flagellum</keyword>
<name>A0A088RNC0_LEIPA</name>
<dbReference type="GeneID" id="22574277"/>
<dbReference type="KEGG" id="lpan:LPMP_200700"/>
<reference evidence="1 2" key="1">
    <citation type="journal article" date="2015" name="Sci. Rep.">
        <title>The genome of Leishmania panamensis: insights into genomics of the L. (Viannia) subgenus.</title>
        <authorList>
            <person name="Llanes A."/>
            <person name="Restrepo C.M."/>
            <person name="Vecchio G.D."/>
            <person name="Anguizola F.J."/>
            <person name="Lleonart R."/>
        </authorList>
    </citation>
    <scope>NUCLEOTIDE SEQUENCE [LARGE SCALE GENOMIC DNA]</scope>
    <source>
        <strain evidence="1 2">MHOM/PA/94/PSC-1</strain>
    </source>
</reference>
<keyword evidence="1" id="KW-0969">Cilium</keyword>
<gene>
    <name evidence="1" type="ORF">LPMP_200700</name>
</gene>
<proteinExistence type="predicted"/>
<dbReference type="Proteomes" id="UP000063063">
    <property type="component" value="Chromosome 20"/>
</dbReference>
<dbReference type="eggNOG" id="ENOG502QU7S">
    <property type="taxonomic scope" value="Eukaryota"/>
</dbReference>